<dbReference type="OrthoDB" id="103676at2157"/>
<dbReference type="RefSeq" id="WP_143114522.1">
    <property type="nucleotide sequence ID" value="NZ_FNPC01000023.1"/>
</dbReference>
<dbReference type="Proteomes" id="UP000199079">
    <property type="component" value="Unassembled WGS sequence"/>
</dbReference>
<sequence length="80" mass="8146">MKLRSITAALVVLFALGAVVATGAVLGTAGSPTENLFNGEPDVEFGATNGTNGNYVVSDDDGELRIDLTDPGVNAEAYTT</sequence>
<evidence type="ECO:0000313" key="1">
    <source>
        <dbReference type="EMBL" id="SDY98194.1"/>
    </source>
</evidence>
<keyword evidence="2" id="KW-1185">Reference proteome</keyword>
<protein>
    <submittedName>
        <fullName evidence="1">Uncharacterized protein</fullName>
    </submittedName>
</protein>
<dbReference type="AlphaFoldDB" id="A0A1H3PAM5"/>
<evidence type="ECO:0000313" key="2">
    <source>
        <dbReference type="Proteomes" id="UP000199079"/>
    </source>
</evidence>
<organism evidence="1 2">
    <name type="scientific">Halopenitus persicus</name>
    <dbReference type="NCBI Taxonomy" id="1048396"/>
    <lineage>
        <taxon>Archaea</taxon>
        <taxon>Methanobacteriati</taxon>
        <taxon>Methanobacteriota</taxon>
        <taxon>Stenosarchaea group</taxon>
        <taxon>Halobacteria</taxon>
        <taxon>Halobacteriales</taxon>
        <taxon>Haloferacaceae</taxon>
        <taxon>Halopenitus</taxon>
    </lineage>
</organism>
<feature type="non-terminal residue" evidence="1">
    <location>
        <position position="80"/>
    </location>
</feature>
<proteinExistence type="predicted"/>
<accession>A0A1H3PAM5</accession>
<name>A0A1H3PAM5_9EURY</name>
<reference evidence="2" key="1">
    <citation type="submission" date="2016-10" db="EMBL/GenBank/DDBJ databases">
        <authorList>
            <person name="Varghese N."/>
            <person name="Submissions S."/>
        </authorList>
    </citation>
    <scope>NUCLEOTIDE SEQUENCE [LARGE SCALE GENOMIC DNA]</scope>
    <source>
        <strain evidence="2">DC30,IBRC 10041,KCTC 4046</strain>
    </source>
</reference>
<gene>
    <name evidence="1" type="ORF">SAMN05216564_1237</name>
</gene>
<dbReference type="EMBL" id="FNPC01000023">
    <property type="protein sequence ID" value="SDY98194.1"/>
    <property type="molecule type" value="Genomic_DNA"/>
</dbReference>